<dbReference type="InterPro" id="IPR007621">
    <property type="entry name" value="TPM_dom"/>
</dbReference>
<organism evidence="2 3">
    <name type="scientific">Stenotrophomonas koreensis</name>
    <dbReference type="NCBI Taxonomy" id="266128"/>
    <lineage>
        <taxon>Bacteria</taxon>
        <taxon>Pseudomonadati</taxon>
        <taxon>Pseudomonadota</taxon>
        <taxon>Gammaproteobacteria</taxon>
        <taxon>Lysobacterales</taxon>
        <taxon>Lysobacteraceae</taxon>
        <taxon>Stenotrophomonas</taxon>
    </lineage>
</organism>
<dbReference type="PANTHER" id="PTHR30373:SF8">
    <property type="entry name" value="BLL7265 PROTEIN"/>
    <property type="match status" value="1"/>
</dbReference>
<name>A0A7W3UX71_9GAMM</name>
<reference evidence="2 3" key="1">
    <citation type="submission" date="2020-08" db="EMBL/GenBank/DDBJ databases">
        <title>Stenotrophomonas sp. W1S232.</title>
        <authorList>
            <person name="Deng Y."/>
        </authorList>
    </citation>
    <scope>NUCLEOTIDE SEQUENCE [LARGE SCALE GENOMIC DNA]</scope>
    <source>
        <strain evidence="2 3">W1S232</strain>
    </source>
</reference>
<evidence type="ECO:0000259" key="1">
    <source>
        <dbReference type="Pfam" id="PF04536"/>
    </source>
</evidence>
<dbReference type="PANTHER" id="PTHR30373">
    <property type="entry name" value="UPF0603 PROTEIN YGCG"/>
    <property type="match status" value="1"/>
</dbReference>
<dbReference type="Proteomes" id="UP000550609">
    <property type="component" value="Unassembled WGS sequence"/>
</dbReference>
<comment type="caution">
    <text evidence="2">The sequence shown here is derived from an EMBL/GenBank/DDBJ whole genome shotgun (WGS) entry which is preliminary data.</text>
</comment>
<dbReference type="Gene3D" id="3.10.310.50">
    <property type="match status" value="1"/>
</dbReference>
<accession>A0A7W3UX71</accession>
<dbReference type="AlphaFoldDB" id="A0A7W3UX71"/>
<sequence length="163" mass="17915">MRWIRHLCAPSAQRVFTQASLDAISQTIAEGERRHGGQLVLAVEADLGWRALARGDTPRQRAERAFALLKVWDTPGNHGVLLYLLLADHAVEVVADRGLRGRITAQQWQQVCDRLCERVRGRMPLAEAVALALGEMSDLLAGVLPPAEDGQACEGLQDQPHLL</sequence>
<dbReference type="RefSeq" id="WP_182620987.1">
    <property type="nucleotide sequence ID" value="NZ_JACIUV010000001.1"/>
</dbReference>
<proteinExistence type="predicted"/>
<feature type="domain" description="TPM" evidence="1">
    <location>
        <begin position="14"/>
        <end position="114"/>
    </location>
</feature>
<gene>
    <name evidence="2" type="ORF">H4O09_00315</name>
</gene>
<evidence type="ECO:0000313" key="2">
    <source>
        <dbReference type="EMBL" id="MBB1115510.1"/>
    </source>
</evidence>
<protein>
    <submittedName>
        <fullName evidence="2">TPM domain-containing protein</fullName>
    </submittedName>
</protein>
<dbReference type="Pfam" id="PF04536">
    <property type="entry name" value="TPM_phosphatase"/>
    <property type="match status" value="1"/>
</dbReference>
<evidence type="ECO:0000313" key="3">
    <source>
        <dbReference type="Proteomes" id="UP000550609"/>
    </source>
</evidence>
<dbReference type="EMBL" id="JACIUV010000001">
    <property type="protein sequence ID" value="MBB1115510.1"/>
    <property type="molecule type" value="Genomic_DNA"/>
</dbReference>